<feature type="signal peptide" evidence="6">
    <location>
        <begin position="1"/>
        <end position="20"/>
    </location>
</feature>
<organism evidence="9 10">
    <name type="scientific">Labilibaculum filiforme</name>
    <dbReference type="NCBI Taxonomy" id="1940526"/>
    <lineage>
        <taxon>Bacteria</taxon>
        <taxon>Pseudomonadati</taxon>
        <taxon>Bacteroidota</taxon>
        <taxon>Bacteroidia</taxon>
        <taxon>Marinilabiliales</taxon>
        <taxon>Marinifilaceae</taxon>
        <taxon>Labilibaculum</taxon>
    </lineage>
</organism>
<dbReference type="EMBL" id="MVDD01000001">
    <property type="protein sequence ID" value="PKQ65635.1"/>
    <property type="molecule type" value="Genomic_DNA"/>
</dbReference>
<keyword evidence="3" id="KW-0378">Hydrolase</keyword>
<dbReference type="GO" id="GO:0008237">
    <property type="term" value="F:metallopeptidase activity"/>
    <property type="evidence" value="ECO:0007669"/>
    <property type="project" value="UniProtKB-KW"/>
</dbReference>
<dbReference type="Proteomes" id="UP000233535">
    <property type="component" value="Unassembled WGS sequence"/>
</dbReference>
<evidence type="ECO:0000313" key="10">
    <source>
        <dbReference type="Proteomes" id="UP000233535"/>
    </source>
</evidence>
<dbReference type="InterPro" id="IPR011249">
    <property type="entry name" value="Metalloenz_LuxS/M16"/>
</dbReference>
<keyword evidence="2" id="KW-0645">Protease</keyword>
<keyword evidence="10" id="KW-1185">Reference proteome</keyword>
<evidence type="ECO:0000259" key="8">
    <source>
        <dbReference type="Pfam" id="PF05193"/>
    </source>
</evidence>
<evidence type="ECO:0000259" key="7">
    <source>
        <dbReference type="Pfam" id="PF00675"/>
    </source>
</evidence>
<reference evidence="9 10" key="1">
    <citation type="journal article" date="2017" name="Front. Microbiol.">
        <title>Labilibaculum manganireducens gen. nov., sp. nov. and Labilibaculum filiforme sp. nov., Novel Bacteroidetes Isolated from Subsurface Sediments of the Baltic Sea.</title>
        <authorList>
            <person name="Vandieken V."/>
            <person name="Marshall I.P."/>
            <person name="Niemann H."/>
            <person name="Engelen B."/>
            <person name="Cypionka H."/>
        </authorList>
    </citation>
    <scope>NUCLEOTIDE SEQUENCE [LARGE SCALE GENOMIC DNA]</scope>
    <source>
        <strain evidence="9 10">59.16B</strain>
    </source>
</reference>
<comment type="caution">
    <text evidence="9">The sequence shown here is derived from an EMBL/GenBank/DDBJ whole genome shotgun (WGS) entry which is preliminary data.</text>
</comment>
<comment type="similarity">
    <text evidence="1">Belongs to the peptidase M16 family.</text>
</comment>
<dbReference type="GO" id="GO:0006508">
    <property type="term" value="P:proteolysis"/>
    <property type="evidence" value="ECO:0007669"/>
    <property type="project" value="UniProtKB-KW"/>
</dbReference>
<feature type="chain" id="PRO_5014613051" description="Peptidase M16" evidence="6">
    <location>
        <begin position="21"/>
        <end position="959"/>
    </location>
</feature>
<gene>
    <name evidence="9" type="ORF">BZG02_01120</name>
</gene>
<evidence type="ECO:0000256" key="6">
    <source>
        <dbReference type="SAM" id="SignalP"/>
    </source>
</evidence>
<feature type="domain" description="Peptidase M16 N-terminal" evidence="7">
    <location>
        <begin position="33"/>
        <end position="78"/>
    </location>
</feature>
<dbReference type="Pfam" id="PF05193">
    <property type="entry name" value="Peptidase_M16_C"/>
    <property type="match status" value="2"/>
</dbReference>
<dbReference type="SUPFAM" id="SSF63411">
    <property type="entry name" value="LuxS/MPP-like metallohydrolase"/>
    <property type="match status" value="4"/>
</dbReference>
<evidence type="ECO:0008006" key="11">
    <source>
        <dbReference type="Google" id="ProtNLM"/>
    </source>
</evidence>
<keyword evidence="6" id="KW-0732">Signal</keyword>
<dbReference type="OrthoDB" id="9811314at2"/>
<keyword evidence="4" id="KW-0862">Zinc</keyword>
<dbReference type="PANTHER" id="PTHR43690:SF17">
    <property type="entry name" value="PROTEIN YHJJ"/>
    <property type="match status" value="1"/>
</dbReference>
<dbReference type="GO" id="GO:0046872">
    <property type="term" value="F:metal ion binding"/>
    <property type="evidence" value="ECO:0007669"/>
    <property type="project" value="InterPro"/>
</dbReference>
<evidence type="ECO:0000256" key="5">
    <source>
        <dbReference type="ARBA" id="ARBA00023049"/>
    </source>
</evidence>
<keyword evidence="5" id="KW-0482">Metalloprotease</keyword>
<feature type="domain" description="Peptidase M16 C-terminal" evidence="8">
    <location>
        <begin position="753"/>
        <end position="856"/>
    </location>
</feature>
<evidence type="ECO:0000313" key="9">
    <source>
        <dbReference type="EMBL" id="PKQ65635.1"/>
    </source>
</evidence>
<evidence type="ECO:0000256" key="1">
    <source>
        <dbReference type="ARBA" id="ARBA00007261"/>
    </source>
</evidence>
<accession>A0A2N3I5Q4</accession>
<dbReference type="InterPro" id="IPR007863">
    <property type="entry name" value="Peptidase_M16_C"/>
</dbReference>
<dbReference type="Gene3D" id="3.30.830.10">
    <property type="entry name" value="Metalloenzyme, LuxS/M16 peptidase-like"/>
    <property type="match status" value="4"/>
</dbReference>
<evidence type="ECO:0000256" key="3">
    <source>
        <dbReference type="ARBA" id="ARBA00022801"/>
    </source>
</evidence>
<name>A0A2N3I5Q4_9BACT</name>
<dbReference type="InterPro" id="IPR011765">
    <property type="entry name" value="Pept_M16_N"/>
</dbReference>
<dbReference type="AlphaFoldDB" id="A0A2N3I5Q4"/>
<feature type="domain" description="Peptidase M16 C-terminal" evidence="8">
    <location>
        <begin position="238"/>
        <end position="415"/>
    </location>
</feature>
<dbReference type="PANTHER" id="PTHR43690">
    <property type="entry name" value="NARDILYSIN"/>
    <property type="match status" value="1"/>
</dbReference>
<dbReference type="InterPro" id="IPR050626">
    <property type="entry name" value="Peptidase_M16"/>
</dbReference>
<protein>
    <recommendedName>
        <fullName evidence="11">Peptidase M16</fullName>
    </recommendedName>
</protein>
<dbReference type="RefSeq" id="WP_101259569.1">
    <property type="nucleotide sequence ID" value="NZ_MVDD01000001.1"/>
</dbReference>
<sequence length="959" mass="108441">MKKLLSITVLLLFIATSIMAQTTSYKLKNGLTIILNEDHQQPSIYGCIVTKSGSKDDPSDATGLAHYLEHVLFKGTSEIGTTNWEQEKVHYDKIIALYDDLEKTTVEEDINRIQKEINEESLLAGKFTIANEFSNIIQSIGGTSLNAGTGFDMTQFYNNFPAGQLEAWLEIYSNRFVHPVFRGFQAELETVYEEKNMYSDSPFSVLGEEFNSAYYGEKTPYGRPIIGFTEHLKKPSLSKLIKHYEKFYVPGNMGLILSGDFNSENAKKLIENTFGKWDAKPLPIRKPITKASLNGNKKVKIKVTPIPVAIWGFPAVESGNKDEIALDIMCRLLSNNEQTGILDKYVIDGDIQNISVGLDSKINDGLLQILSVPIFDYNQLNFTPLSAVEKMIFKGIEELKSGTFEEWTLSAIQDKMCTDFELAKESGNSTGRILASMFASHQTIEDFDKYPTKVQSVTKDDILKVANEYLTDNYLSLFSSRGKAEKDKIEKPEIKPIEPSKGSVSDFSKKIAIIAPLEKTPQYFDLNKDITKETIADKVNLYYNQNSKNNVFSLTLKYGVGNIEIPTLDLATSLMNKAGIMAMFTPHELKKEFAKISCSYYFSNDENYTYVTLTGQEQNLAQACQLLSRTYILPALDDKQMDQLLGSIIGSRRMEKDEKDSQSSAIEEYLKYHENSPELTRLSNEDLKSLTKSTLTADFIKATQYETSIHYVGKKPFKEVKETLMANLAIPSGLKESNSPQLIEDFNYSENTIYFLNNSDARQSDVHLVLLGENFNLDQQPIINAFNQYFGGGFNGIVLQELRELRSFAYTAQAMYSTPDITNKPAHLNGYIGVQADKTADAVTEFIKLIRELPEKPERIENIRSYLVQATLSNKPSFRYLSQNIEEWQRLGYNEDPSKSKIASYSDMTFNDILDFYKKNIQNKPIAIAIVGNKKLVDIKKLEEIAKITYLNPNKIFKD</sequence>
<evidence type="ECO:0000256" key="4">
    <source>
        <dbReference type="ARBA" id="ARBA00022833"/>
    </source>
</evidence>
<evidence type="ECO:0000256" key="2">
    <source>
        <dbReference type="ARBA" id="ARBA00022670"/>
    </source>
</evidence>
<dbReference type="Pfam" id="PF00675">
    <property type="entry name" value="Peptidase_M16"/>
    <property type="match status" value="1"/>
</dbReference>
<proteinExistence type="inferred from homology"/>